<proteinExistence type="predicted"/>
<accession>A0A0E9TCI3</accession>
<reference evidence="1" key="1">
    <citation type="submission" date="2014-11" db="EMBL/GenBank/DDBJ databases">
        <authorList>
            <person name="Amaro Gonzalez C."/>
        </authorList>
    </citation>
    <scope>NUCLEOTIDE SEQUENCE</scope>
</reference>
<organism evidence="1">
    <name type="scientific">Anguilla anguilla</name>
    <name type="common">European freshwater eel</name>
    <name type="synonym">Muraena anguilla</name>
    <dbReference type="NCBI Taxonomy" id="7936"/>
    <lineage>
        <taxon>Eukaryota</taxon>
        <taxon>Metazoa</taxon>
        <taxon>Chordata</taxon>
        <taxon>Craniata</taxon>
        <taxon>Vertebrata</taxon>
        <taxon>Euteleostomi</taxon>
        <taxon>Actinopterygii</taxon>
        <taxon>Neopterygii</taxon>
        <taxon>Teleostei</taxon>
        <taxon>Anguilliformes</taxon>
        <taxon>Anguillidae</taxon>
        <taxon>Anguilla</taxon>
    </lineage>
</organism>
<evidence type="ECO:0000313" key="1">
    <source>
        <dbReference type="EMBL" id="JAH50615.1"/>
    </source>
</evidence>
<protein>
    <submittedName>
        <fullName evidence="1">Uncharacterized protein</fullName>
    </submittedName>
</protein>
<sequence length="54" mass="6172">MVFLFLGVMNTKLSTDLTALYLSYLSQKYKRLNTDSVALKTENTAHLTVVHFSF</sequence>
<reference evidence="1" key="2">
    <citation type="journal article" date="2015" name="Fish Shellfish Immunol.">
        <title>Early steps in the European eel (Anguilla anguilla)-Vibrio vulnificus interaction in the gills: Role of the RtxA13 toxin.</title>
        <authorList>
            <person name="Callol A."/>
            <person name="Pajuelo D."/>
            <person name="Ebbesson L."/>
            <person name="Teles M."/>
            <person name="MacKenzie S."/>
            <person name="Amaro C."/>
        </authorList>
    </citation>
    <scope>NUCLEOTIDE SEQUENCE</scope>
</reference>
<dbReference type="EMBL" id="GBXM01057962">
    <property type="protein sequence ID" value="JAH50615.1"/>
    <property type="molecule type" value="Transcribed_RNA"/>
</dbReference>
<name>A0A0E9TCI3_ANGAN</name>
<dbReference type="AlphaFoldDB" id="A0A0E9TCI3"/>